<name>E3SQ51_9CAUD</name>
<dbReference type="KEGG" id="vg:10328483"/>
<proteinExistence type="predicted"/>
<protein>
    <submittedName>
        <fullName evidence="2">Base plate wedge subunit</fullName>
    </submittedName>
</protein>
<evidence type="ECO:0000313" key="2">
    <source>
        <dbReference type="EMBL" id="ADO99471.1"/>
    </source>
</evidence>
<dbReference type="Gene3D" id="3.10.450.40">
    <property type="match status" value="1"/>
</dbReference>
<dbReference type="Pfam" id="PF04965">
    <property type="entry name" value="GPW_gp25"/>
    <property type="match status" value="1"/>
</dbReference>
<dbReference type="GeneID" id="10328483"/>
<accession>E3SQ51</accession>
<dbReference type="RefSeq" id="YP_004323919.1">
    <property type="nucleotide sequence ID" value="NC_015286.1"/>
</dbReference>
<feature type="domain" description="IraD/Gp25-like" evidence="1">
    <location>
        <begin position="39"/>
        <end position="122"/>
    </location>
</feature>
<reference evidence="2 3" key="1">
    <citation type="journal article" date="2010" name="Environ. Microbiol.">
        <title>Genomic analysis of oceanic cyanobacterial myoviruses compared with T4-like myoviruses from diverse hosts and environments.</title>
        <authorList>
            <person name="Sullivan M.B."/>
            <person name="Huang K.H."/>
            <person name="Ignacio-Espinoza J.C."/>
            <person name="Berlin A.M."/>
            <person name="Kelly L."/>
            <person name="Weigele P.R."/>
            <person name="DeFrancesco A.S."/>
            <person name="Kern S.E."/>
            <person name="Thompson L.R."/>
            <person name="Young S."/>
            <person name="Yandava C."/>
            <person name="Fu R."/>
            <person name="Krastins B."/>
            <person name="Chase M."/>
            <person name="Sarracino D."/>
            <person name="Osburne M.S."/>
            <person name="Henn M.R."/>
            <person name="Chisholm S.W."/>
        </authorList>
    </citation>
    <scope>NUCLEOTIDE SEQUENCE [LARGE SCALE GENOMIC DNA]</scope>
    <source>
        <strain evidence="2">Syn19</strain>
    </source>
</reference>
<keyword evidence="3" id="KW-1185">Reference proteome</keyword>
<evidence type="ECO:0000259" key="1">
    <source>
        <dbReference type="Pfam" id="PF04965"/>
    </source>
</evidence>
<dbReference type="SUPFAM" id="SSF160719">
    <property type="entry name" value="gpW/gp25-like"/>
    <property type="match status" value="1"/>
</dbReference>
<evidence type="ECO:0000313" key="3">
    <source>
        <dbReference type="Proteomes" id="UP000006535"/>
    </source>
</evidence>
<organism evidence="2 3">
    <name type="scientific">Synechococcus phage Syn19</name>
    <dbReference type="NCBI Taxonomy" id="445684"/>
    <lineage>
        <taxon>Viruses</taxon>
        <taxon>Duplodnaviria</taxon>
        <taxon>Heunggongvirae</taxon>
        <taxon>Uroviricota</taxon>
        <taxon>Caudoviricetes</taxon>
        <taxon>Pantevenvirales</taxon>
        <taxon>Kyanoviridae</taxon>
        <taxon>Pontusvirus</taxon>
        <taxon>Pontusvirus syn19</taxon>
    </lineage>
</organism>
<dbReference type="Proteomes" id="UP000006535">
    <property type="component" value="Segment"/>
</dbReference>
<dbReference type="OrthoDB" id="13602at10239"/>
<sequence>MALKQVTGRDVAISKAFKDIKIDFARNPFTDDVAHVKNDNSIKQALKNLVLTVPGEVPFDNSIGSRVSELLFEPMDELISDALQDEIASTINKFEPRVSLINTIIVPNFETGKYGVTINYRIVGLPLTESVSFVLQRPE</sequence>
<dbReference type="EMBL" id="GU071106">
    <property type="protein sequence ID" value="ADO99471.1"/>
    <property type="molecule type" value="Genomic_DNA"/>
</dbReference>
<dbReference type="InterPro" id="IPR007048">
    <property type="entry name" value="IraD/Gp25-like"/>
</dbReference>
<gene>
    <name evidence="2" type="primary">gp25</name>
    <name evidence="2" type="ORF">Syn19_086</name>
</gene>